<reference evidence="8" key="1">
    <citation type="submission" date="2016-12" db="EMBL/GenBank/DDBJ databases">
        <title>Comparative genomics of four Isosphaeraceae planctomycetes: a common pool of plasmids and glycoside hydrolase genes.</title>
        <authorList>
            <person name="Ivanova A."/>
        </authorList>
    </citation>
    <scope>NUCLEOTIDE SEQUENCE [LARGE SCALE GENOMIC DNA]</scope>
    <source>
        <strain evidence="8">PX4</strain>
    </source>
</reference>
<protein>
    <submittedName>
        <fullName evidence="7">NAD-reducing hydrogenase HoxS subunit beta</fullName>
        <ecNumber evidence="7">1.12.1.2</ecNumber>
    </submittedName>
</protein>
<keyword evidence="4" id="KW-0479">Metal-binding</keyword>
<dbReference type="Proteomes" id="UP000186309">
    <property type="component" value="Chromosome"/>
</dbReference>
<evidence type="ECO:0000313" key="8">
    <source>
        <dbReference type="Proteomes" id="UP000186309"/>
    </source>
</evidence>
<evidence type="ECO:0000256" key="6">
    <source>
        <dbReference type="SAM" id="MobiDB-lite"/>
    </source>
</evidence>
<feature type="compositionally biased region" description="Basic residues" evidence="6">
    <location>
        <begin position="181"/>
        <end position="190"/>
    </location>
</feature>
<dbReference type="GO" id="GO:0046872">
    <property type="term" value="F:metal ion binding"/>
    <property type="evidence" value="ECO:0007669"/>
    <property type="project" value="UniProtKB-KW"/>
</dbReference>
<dbReference type="InterPro" id="IPR029014">
    <property type="entry name" value="NiFe-Hase_large"/>
</dbReference>
<organism evidence="7 8">
    <name type="scientific">Paludisphaera borealis</name>
    <dbReference type="NCBI Taxonomy" id="1387353"/>
    <lineage>
        <taxon>Bacteria</taxon>
        <taxon>Pseudomonadati</taxon>
        <taxon>Planctomycetota</taxon>
        <taxon>Planctomycetia</taxon>
        <taxon>Isosphaerales</taxon>
        <taxon>Isosphaeraceae</taxon>
        <taxon>Paludisphaera</taxon>
    </lineage>
</organism>
<dbReference type="AlphaFoldDB" id="A0A1U7CNN7"/>
<evidence type="ECO:0000256" key="4">
    <source>
        <dbReference type="ARBA" id="ARBA00022723"/>
    </source>
</evidence>
<dbReference type="Gene3D" id="1.10.645.10">
    <property type="entry name" value="Cytochrome-c3 Hydrogenase, chain B"/>
    <property type="match status" value="1"/>
</dbReference>
<feature type="compositionally biased region" description="Polar residues" evidence="6">
    <location>
        <begin position="205"/>
        <end position="231"/>
    </location>
</feature>
<feature type="compositionally biased region" description="Basic and acidic residues" evidence="6">
    <location>
        <begin position="87"/>
        <end position="111"/>
    </location>
</feature>
<sequence>MGQRITIDPVMRIEGHAKITVQLDVGQVTNARFHVTEFRCFEKFCEGRPLWEMPGIMARVSGICPISHQLASSKAGDATLGVAQPAGRREAPEDVESGADRSVARPERLPPERAGPFARPGQRYGPAQYFRPDRGRARNHSQRHPPSPIRPAGHRARGPQEDPSAVVGAGRGPRAALLGPSRRHSHRHSRGGSTRAGGARPSATSPPSFSAWRRSSGSDACSTTPRSSPTMSAPAAESIGLRGRGQRGTPRNTVSS</sequence>
<feature type="region of interest" description="Disordered" evidence="6">
    <location>
        <begin position="82"/>
        <end position="256"/>
    </location>
</feature>
<evidence type="ECO:0000256" key="1">
    <source>
        <dbReference type="ARBA" id="ARBA00001967"/>
    </source>
</evidence>
<dbReference type="SUPFAM" id="SSF56762">
    <property type="entry name" value="HydB/Nqo4-like"/>
    <property type="match status" value="1"/>
</dbReference>
<feature type="compositionally biased region" description="Low complexity" evidence="6">
    <location>
        <begin position="191"/>
        <end position="203"/>
    </location>
</feature>
<dbReference type="EMBL" id="CP019082">
    <property type="protein sequence ID" value="APW60554.1"/>
    <property type="molecule type" value="Genomic_DNA"/>
</dbReference>
<name>A0A1U7CNN7_9BACT</name>
<evidence type="ECO:0000256" key="3">
    <source>
        <dbReference type="ARBA" id="ARBA00022596"/>
    </source>
</evidence>
<dbReference type="PANTHER" id="PTHR43600">
    <property type="entry name" value="COENZYME F420 HYDROGENASE, SUBUNIT ALPHA"/>
    <property type="match status" value="1"/>
</dbReference>
<comment type="cofactor">
    <cofactor evidence="1">
        <name>Ni(2+)</name>
        <dbReference type="ChEBI" id="CHEBI:49786"/>
    </cofactor>
</comment>
<evidence type="ECO:0000313" key="7">
    <source>
        <dbReference type="EMBL" id="APW60554.1"/>
    </source>
</evidence>
<proteinExistence type="inferred from homology"/>
<keyword evidence="5 7" id="KW-0560">Oxidoreductase</keyword>
<dbReference type="KEGG" id="pbor:BSF38_02026"/>
<keyword evidence="3" id="KW-0533">Nickel</keyword>
<keyword evidence="8" id="KW-1185">Reference proteome</keyword>
<evidence type="ECO:0000256" key="5">
    <source>
        <dbReference type="ARBA" id="ARBA00023002"/>
    </source>
</evidence>
<dbReference type="GO" id="GO:0047985">
    <property type="term" value="F:hydrogen dehydrogenase activity"/>
    <property type="evidence" value="ECO:0007669"/>
    <property type="project" value="UniProtKB-EC"/>
</dbReference>
<dbReference type="GO" id="GO:0003677">
    <property type="term" value="F:DNA binding"/>
    <property type="evidence" value="ECO:0007669"/>
    <property type="project" value="UniProtKB-KW"/>
</dbReference>
<feature type="compositionally biased region" description="Low complexity" evidence="6">
    <location>
        <begin position="165"/>
        <end position="180"/>
    </location>
</feature>
<dbReference type="PANTHER" id="PTHR43600:SF2">
    <property type="entry name" value="F420-NON-REDUCING HYDROGENASE VHU SUBUNIT A"/>
    <property type="match status" value="1"/>
</dbReference>
<dbReference type="STRING" id="1387353.BSF38_02026"/>
<keyword evidence="7" id="KW-0371">Homeobox</keyword>
<accession>A0A1U7CNN7</accession>
<evidence type="ECO:0000256" key="2">
    <source>
        <dbReference type="ARBA" id="ARBA00009292"/>
    </source>
</evidence>
<comment type="similarity">
    <text evidence="2">Belongs to the [NiFe]/[NiFeSe] hydrogenase large subunit family.</text>
</comment>
<dbReference type="EC" id="1.12.1.2" evidence="7"/>
<gene>
    <name evidence="7" type="primary">hoxH_1</name>
    <name evidence="7" type="ORF">BSF38_02026</name>
</gene>